<dbReference type="GO" id="GO:0005524">
    <property type="term" value="F:ATP binding"/>
    <property type="evidence" value="ECO:0007669"/>
    <property type="project" value="UniProtKB-KW"/>
</dbReference>
<dbReference type="InterPro" id="IPR002575">
    <property type="entry name" value="Aminoglycoside_PTrfase"/>
</dbReference>
<dbReference type="PANTHER" id="PTHR33540">
    <property type="entry name" value="TRNA THREONYLCARBAMOYLADENOSINE BIOSYNTHESIS PROTEIN TSAE"/>
    <property type="match status" value="1"/>
</dbReference>
<feature type="region of interest" description="Disordered" evidence="3">
    <location>
        <begin position="1"/>
        <end position="51"/>
    </location>
</feature>
<proteinExistence type="predicted"/>
<dbReference type="Gene3D" id="3.30.200.20">
    <property type="entry name" value="Phosphorylase Kinase, domain 1"/>
    <property type="match status" value="1"/>
</dbReference>
<keyword evidence="2" id="KW-0067">ATP-binding</keyword>
<dbReference type="InterPro" id="IPR011009">
    <property type="entry name" value="Kinase-like_dom_sf"/>
</dbReference>
<dbReference type="KEGG" id="dac:Daci_6036"/>
<accession>A9C1K1</accession>
<dbReference type="STRING" id="398578.Daci_6036"/>
<keyword evidence="5" id="KW-0808">Transferase</keyword>
<dbReference type="AlphaFoldDB" id="A9C1K1"/>
<keyword evidence="1" id="KW-0547">Nucleotide-binding</keyword>
<evidence type="ECO:0000313" key="6">
    <source>
        <dbReference type="Proteomes" id="UP000000784"/>
    </source>
</evidence>
<dbReference type="Pfam" id="PF01636">
    <property type="entry name" value="APH"/>
    <property type="match status" value="1"/>
</dbReference>
<dbReference type="SUPFAM" id="SSF56112">
    <property type="entry name" value="Protein kinase-like (PK-like)"/>
    <property type="match status" value="1"/>
</dbReference>
<reference evidence="6" key="2">
    <citation type="submission" date="2007-11" db="EMBL/GenBank/DDBJ databases">
        <title>Complete sequence of Delftia acidovorans DSM 14801 / SPH-1.</title>
        <authorList>
            <person name="Copeland A."/>
            <person name="Lucas S."/>
            <person name="Lapidus A."/>
            <person name="Barry K."/>
            <person name="Glavina del Rio T."/>
            <person name="Dalin E."/>
            <person name="Tice H."/>
            <person name="Pitluck S."/>
            <person name="Lowry S."/>
            <person name="Clum A."/>
            <person name="Schmutz J."/>
            <person name="Larimer F."/>
            <person name="Land M."/>
            <person name="Hauser L."/>
            <person name="Kyrpides N."/>
            <person name="Kim E."/>
            <person name="Schleheck D."/>
            <person name="Richardson P."/>
        </authorList>
    </citation>
    <scope>NUCLEOTIDE SEQUENCE [LARGE SCALE GENOMIC DNA]</scope>
    <source>
        <strain evidence="6">DSM 14801 / SPH-1</strain>
    </source>
</reference>
<feature type="domain" description="Aminoglycoside phosphotransferase" evidence="4">
    <location>
        <begin position="101"/>
        <end position="328"/>
    </location>
</feature>
<dbReference type="EMBL" id="CP000884">
    <property type="protein sequence ID" value="ABX38664.1"/>
    <property type="molecule type" value="Genomic_DNA"/>
</dbReference>
<evidence type="ECO:0000259" key="4">
    <source>
        <dbReference type="Pfam" id="PF01636"/>
    </source>
</evidence>
<dbReference type="Gene3D" id="3.90.1200.10">
    <property type="match status" value="1"/>
</dbReference>
<dbReference type="HOGENOM" id="CLU_021467_1_0_4"/>
<evidence type="ECO:0000313" key="5">
    <source>
        <dbReference type="EMBL" id="ABX38664.1"/>
    </source>
</evidence>
<dbReference type="PANTHER" id="PTHR33540:SF1">
    <property type="entry name" value="N-ACETYLMURAMATE_N-ACETYLGLUCOSAMINE KINASE"/>
    <property type="match status" value="1"/>
</dbReference>
<name>A9C1K1_DELAS</name>
<keyword evidence="6" id="KW-1185">Reference proteome</keyword>
<evidence type="ECO:0000256" key="3">
    <source>
        <dbReference type="SAM" id="MobiDB-lite"/>
    </source>
</evidence>
<reference evidence="5 6" key="1">
    <citation type="journal article" date="2004" name="Appl. Environ. Microbiol.">
        <title>Mineralization of individual congeners of linear alkylbenzenesulfonate by defined pairs of heterotrophic bacteria.</title>
        <authorList>
            <person name="Schleheck D."/>
            <person name="Knepper T.P."/>
            <person name="Fischer K."/>
            <person name="Cook A.M."/>
        </authorList>
    </citation>
    <scope>NUCLEOTIDE SEQUENCE [LARGE SCALE GENOMIC DNA]</scope>
    <source>
        <strain evidence="6">DSM 14801 / SPH-1</strain>
    </source>
</reference>
<dbReference type="GO" id="GO:0016740">
    <property type="term" value="F:transferase activity"/>
    <property type="evidence" value="ECO:0007669"/>
    <property type="project" value="UniProtKB-KW"/>
</dbReference>
<gene>
    <name evidence="5" type="ordered locus">Daci_6036</name>
</gene>
<evidence type="ECO:0000256" key="2">
    <source>
        <dbReference type="ARBA" id="ARBA00022840"/>
    </source>
</evidence>
<protein>
    <submittedName>
        <fullName evidence="5">Aminoglycoside phosphotransferase</fullName>
    </submittedName>
</protein>
<organism evidence="5 6">
    <name type="scientific">Delftia acidovorans (strain DSM 14801 / SPH-1)</name>
    <dbReference type="NCBI Taxonomy" id="398578"/>
    <lineage>
        <taxon>Bacteria</taxon>
        <taxon>Pseudomonadati</taxon>
        <taxon>Pseudomonadota</taxon>
        <taxon>Betaproteobacteria</taxon>
        <taxon>Burkholderiales</taxon>
        <taxon>Comamonadaceae</taxon>
        <taxon>Delftia</taxon>
    </lineage>
</organism>
<sequence length="427" mass="47564">MREPQARPAGVQRGARARGQPADRGAAVGGTRWSTAAGGQRRKPSITAGHSPGWRFVESRLSMSHPNTPTAGVVWADPARHAAFDAWLAPLSARHALRPETLRPASADASFRRYLRLDTSAGASLIVMDAPPDKEDCAPFAKVQALMASAGLAVPQILDWDAAHGFMLLSDLGGHTVIEALDPEKPQDAEAWYRSALEVLMAWQTASRPDVLPAYDDALLRRELQLFPDWYIARHRETVLDDRQQATLAKAFDQIVAHNLAAPSVFVHRDFMTRNLMQPVTASGPLGVLDFQDAVYGPVTYDIASLLRDAFISWEEDFVIDITVRYWEKARKSGLVGARSQSGWGDDFGEFYRGVEWMGLQRHLKVAGIFARLTLRDGKPRYLADAPRFIHYIRSTCSRYRELTPLLRLVDQIENIQPQVGWAYGRV</sequence>
<evidence type="ECO:0000256" key="1">
    <source>
        <dbReference type="ARBA" id="ARBA00022741"/>
    </source>
</evidence>
<dbReference type="eggNOG" id="COG3178">
    <property type="taxonomic scope" value="Bacteria"/>
</dbReference>
<dbReference type="Proteomes" id="UP000000784">
    <property type="component" value="Chromosome"/>
</dbReference>